<comment type="caution">
    <text evidence="1">The sequence shown here is derived from an EMBL/GenBank/DDBJ whole genome shotgun (WGS) entry which is preliminary data.</text>
</comment>
<gene>
    <name evidence="1" type="ORF">BOKJ2_LOCUS2142</name>
</gene>
<evidence type="ECO:0000313" key="1">
    <source>
        <dbReference type="EMBL" id="CAD5207458.1"/>
    </source>
</evidence>
<protein>
    <submittedName>
        <fullName evidence="1">Uncharacterized protein</fullName>
    </submittedName>
</protein>
<proteinExistence type="predicted"/>
<dbReference type="EMBL" id="CAJFCW020000001">
    <property type="protein sequence ID" value="CAG9085719.1"/>
    <property type="molecule type" value="Genomic_DNA"/>
</dbReference>
<evidence type="ECO:0000313" key="2">
    <source>
        <dbReference type="Proteomes" id="UP000614601"/>
    </source>
</evidence>
<accession>A0A811JVJ9</accession>
<dbReference type="EMBL" id="CAJFDH010000001">
    <property type="protein sequence ID" value="CAD5207458.1"/>
    <property type="molecule type" value="Genomic_DNA"/>
</dbReference>
<reference evidence="1" key="1">
    <citation type="submission" date="2020-09" db="EMBL/GenBank/DDBJ databases">
        <authorList>
            <person name="Kikuchi T."/>
        </authorList>
    </citation>
    <scope>NUCLEOTIDE SEQUENCE</scope>
    <source>
        <strain evidence="1">SH1</strain>
    </source>
</reference>
<organism evidence="1 2">
    <name type="scientific">Bursaphelenchus okinawaensis</name>
    <dbReference type="NCBI Taxonomy" id="465554"/>
    <lineage>
        <taxon>Eukaryota</taxon>
        <taxon>Metazoa</taxon>
        <taxon>Ecdysozoa</taxon>
        <taxon>Nematoda</taxon>
        <taxon>Chromadorea</taxon>
        <taxon>Rhabditida</taxon>
        <taxon>Tylenchina</taxon>
        <taxon>Tylenchomorpha</taxon>
        <taxon>Aphelenchoidea</taxon>
        <taxon>Aphelenchoididae</taxon>
        <taxon>Bursaphelenchus</taxon>
    </lineage>
</organism>
<dbReference type="AlphaFoldDB" id="A0A811JVJ9"/>
<name>A0A811JVJ9_9BILA</name>
<dbReference type="Proteomes" id="UP000614601">
    <property type="component" value="Unassembled WGS sequence"/>
</dbReference>
<sequence>MHKIYDKLPPGRWPIIVKNLAYVEDICSLAMVNKYMYQMVGKDFKKECYENAIFRLELETWAYAFKQVPHRVIKPQYIGDDRSPSEISCCPFTGTIAIAVPLFHVILTHIDFTQDKFEFLDFTKYEQIRKIQLINRSKQLLLYTDITVVVYDMMTRETVQVYVYHAEESYNCGTVFQQNKLIDYHNQADFAVNCKDYREPIRIGNPYDYRRYMGYVNKKDEFVVMDVQTGIPRELCQLDEDSEGFWILDSIGYVVHSGKNFEIYSLETYEKVFEYEYSDDDTYEPLQFLSQDLIDHSNHERFLTYNNVKNIWVWANKKEKNSEETDYPLIKHFFEPFPLMRLYDYGDELVYLLNLNGSSFIKLFKRQCLQPPLCSIEKFIGIELMVDVTNIENIEPEEAVEKKARNKFMARLDVIKFIHDNMFDRQSPELPQPPQNRITRPPFREIKLKRPFVRR</sequence>
<dbReference type="Proteomes" id="UP000783686">
    <property type="component" value="Unassembled WGS sequence"/>
</dbReference>
<keyword evidence="2" id="KW-1185">Reference proteome</keyword>